<protein>
    <recommendedName>
        <fullName evidence="5">LysM domain-containing protein</fullName>
    </recommendedName>
</protein>
<reference evidence="3" key="1">
    <citation type="journal article" date="2021" name="Microb. Physiol.">
        <title>Proteogenomic Insights into the Physiology of Marine, Sulfate-Reducing, Filamentous Desulfonema limicola and Desulfonema magnum.</title>
        <authorList>
            <person name="Schnaars V."/>
            <person name="Wohlbrand L."/>
            <person name="Scheve S."/>
            <person name="Hinrichs C."/>
            <person name="Reinhardt R."/>
            <person name="Rabus R."/>
        </authorList>
    </citation>
    <scope>NUCLEOTIDE SEQUENCE</scope>
    <source>
        <strain evidence="3">4be13</strain>
    </source>
</reference>
<feature type="compositionally biased region" description="Basic and acidic residues" evidence="1">
    <location>
        <begin position="94"/>
        <end position="106"/>
    </location>
</feature>
<dbReference type="EMBL" id="CP061800">
    <property type="protein sequence ID" value="QTA86374.1"/>
    <property type="molecule type" value="Genomic_DNA"/>
</dbReference>
<keyword evidence="2" id="KW-0812">Transmembrane</keyword>
<evidence type="ECO:0008006" key="5">
    <source>
        <dbReference type="Google" id="ProtNLM"/>
    </source>
</evidence>
<dbReference type="KEGG" id="dmm:dnm_023980"/>
<evidence type="ECO:0000313" key="4">
    <source>
        <dbReference type="Proteomes" id="UP000663722"/>
    </source>
</evidence>
<organism evidence="3 4">
    <name type="scientific">Desulfonema magnum</name>
    <dbReference type="NCBI Taxonomy" id="45655"/>
    <lineage>
        <taxon>Bacteria</taxon>
        <taxon>Pseudomonadati</taxon>
        <taxon>Thermodesulfobacteriota</taxon>
        <taxon>Desulfobacteria</taxon>
        <taxon>Desulfobacterales</taxon>
        <taxon>Desulfococcaceae</taxon>
        <taxon>Desulfonema</taxon>
    </lineage>
</organism>
<keyword evidence="4" id="KW-1185">Reference proteome</keyword>
<feature type="region of interest" description="Disordered" evidence="1">
    <location>
        <begin position="46"/>
        <end position="106"/>
    </location>
</feature>
<sequence length="382" mass="41542">MNNNGLLFGILCFIGAAVVMTFVGNFIAPKIGNIAASYYTQKTSDIKQTGTEKTAVPRQTEEAVKEPVEKTDLEKKKAAVKSESDTVTENTSDEMVRAEPESVTPDMKEAVPEEMADSAKANSAELIEKEVGTVISYGKEEASEDAAGSGQLEAVKKKIAQVTEQEAETVTSDVKKAFTELVEKKEEAAEVVEKETETVTRDVKDAVAEVVEKETEAVTSDMKEVAAEAVEKKTETVTRDMKEAVTELVEKKEEAAEVVVTEAETATPDIKTTEPEKAADSDQPEEIKEDIAEKPAEAEKDKKIVKTAEDVSKITTSLKNGESADLGDGRIAYKVKGGDTFSKICQKVLGTSLTWKEEAEKMGIDHRRIFPGKVLIFETEGE</sequence>
<evidence type="ECO:0000313" key="3">
    <source>
        <dbReference type="EMBL" id="QTA86374.1"/>
    </source>
</evidence>
<gene>
    <name evidence="3" type="ORF">dnm_023980</name>
</gene>
<evidence type="ECO:0000256" key="1">
    <source>
        <dbReference type="SAM" id="MobiDB-lite"/>
    </source>
</evidence>
<name>A0A975BIL5_9BACT</name>
<dbReference type="RefSeq" id="WP_207682036.1">
    <property type="nucleotide sequence ID" value="NZ_CP061800.1"/>
</dbReference>
<dbReference type="AlphaFoldDB" id="A0A975BIL5"/>
<keyword evidence="2" id="KW-1133">Transmembrane helix</keyword>
<feature type="region of interest" description="Disordered" evidence="1">
    <location>
        <begin position="254"/>
        <end position="301"/>
    </location>
</feature>
<feature type="compositionally biased region" description="Basic and acidic residues" evidence="1">
    <location>
        <begin position="271"/>
        <end position="301"/>
    </location>
</feature>
<keyword evidence="2" id="KW-0472">Membrane</keyword>
<dbReference type="Proteomes" id="UP000663722">
    <property type="component" value="Chromosome"/>
</dbReference>
<feature type="compositionally biased region" description="Basic and acidic residues" evidence="1">
    <location>
        <begin position="59"/>
        <end position="84"/>
    </location>
</feature>
<feature type="transmembrane region" description="Helical" evidence="2">
    <location>
        <begin position="6"/>
        <end position="28"/>
    </location>
</feature>
<evidence type="ECO:0000256" key="2">
    <source>
        <dbReference type="SAM" id="Phobius"/>
    </source>
</evidence>
<feature type="compositionally biased region" description="Low complexity" evidence="1">
    <location>
        <begin position="257"/>
        <end position="267"/>
    </location>
</feature>
<accession>A0A975BIL5</accession>
<proteinExistence type="predicted"/>